<evidence type="ECO:0000313" key="1">
    <source>
        <dbReference type="EMBL" id="QLH16680.1"/>
    </source>
</evidence>
<organism evidence="1 2">
    <name type="scientific">Paracoccus pantotrophus</name>
    <name type="common">Thiosphaera pantotropha</name>
    <dbReference type="NCBI Taxonomy" id="82367"/>
    <lineage>
        <taxon>Bacteria</taxon>
        <taxon>Pseudomonadati</taxon>
        <taxon>Pseudomonadota</taxon>
        <taxon>Alphaproteobacteria</taxon>
        <taxon>Rhodobacterales</taxon>
        <taxon>Paracoccaceae</taxon>
        <taxon>Paracoccus</taxon>
    </lineage>
</organism>
<reference evidence="1 2" key="1">
    <citation type="submission" date="2020-07" db="EMBL/GenBank/DDBJ databases">
        <title>The complete genome of Paracoccus pantotrophus ACCC 10489.</title>
        <authorList>
            <person name="Si Y."/>
        </authorList>
    </citation>
    <scope>NUCLEOTIDE SEQUENCE [LARGE SCALE GENOMIC DNA]</scope>
    <source>
        <strain evidence="1 2">ACCC10489</strain>
        <plasmid evidence="1 2">unnamed1</plasmid>
    </source>
</reference>
<dbReference type="Gene3D" id="3.40.50.300">
    <property type="entry name" value="P-loop containing nucleotide triphosphate hydrolases"/>
    <property type="match status" value="1"/>
</dbReference>
<gene>
    <name evidence="1" type="ORF">HYQ43_20910</name>
</gene>
<dbReference type="InterPro" id="IPR027417">
    <property type="entry name" value="P-loop_NTPase"/>
</dbReference>
<dbReference type="EMBL" id="CP058691">
    <property type="protein sequence ID" value="QLH16680.1"/>
    <property type="molecule type" value="Genomic_DNA"/>
</dbReference>
<name>A0A7H9BZ39_PARPN</name>
<keyword evidence="1" id="KW-0614">Plasmid</keyword>
<evidence type="ECO:0000313" key="2">
    <source>
        <dbReference type="Proteomes" id="UP000509322"/>
    </source>
</evidence>
<protein>
    <recommendedName>
        <fullName evidence="3">LPS sulfotransferase NodH</fullName>
    </recommendedName>
</protein>
<dbReference type="RefSeq" id="WP_143091257.1">
    <property type="nucleotide sequence ID" value="NZ_CP058691.1"/>
</dbReference>
<evidence type="ECO:0008006" key="3">
    <source>
        <dbReference type="Google" id="ProtNLM"/>
    </source>
</evidence>
<proteinExistence type="predicted"/>
<accession>A0A7H9BZ39</accession>
<dbReference type="Proteomes" id="UP000509322">
    <property type="component" value="Plasmid unnamed1"/>
</dbReference>
<sequence length="241" mass="27758">MSIKNKFVILSDARSGTSLLTATLNSHPEIICHGEIFHPDPKDYHIKVPKEEIDPQRLLALREQDAQKFVELVYDRQGVNAVGFKMWRSQNARCCDELLEDQGISKIIYERKNVLAKFSSMLLAKETGVWNINPGAARPKSLDKRLVFNASQFINYFKKHEDLFQLYRNSSKGRTLEISYLDIVDSGFSSVLEFIDVSNMNLAPKKEKLHGSSIMDRFREDDHDAIVETLNKLNRPEWVLE</sequence>
<geneLocation type="plasmid" evidence="1 2">
    <name>unnamed1</name>
</geneLocation>
<dbReference type="AlphaFoldDB" id="A0A7H9BZ39"/>
<dbReference type="SUPFAM" id="SSF52540">
    <property type="entry name" value="P-loop containing nucleoside triphosphate hydrolases"/>
    <property type="match status" value="1"/>
</dbReference>